<evidence type="ECO:0000313" key="1">
    <source>
        <dbReference type="EMBL" id="RJY14703.1"/>
    </source>
</evidence>
<dbReference type="Pfam" id="PF13279">
    <property type="entry name" value="4HBT_2"/>
    <property type="match status" value="1"/>
</dbReference>
<protein>
    <submittedName>
        <fullName evidence="1">Acyl-CoA thioesterase</fullName>
    </submittedName>
</protein>
<dbReference type="Gene3D" id="3.10.129.10">
    <property type="entry name" value="Hotdog Thioesterase"/>
    <property type="match status" value="1"/>
</dbReference>
<dbReference type="CDD" id="cd00586">
    <property type="entry name" value="4HBT"/>
    <property type="match status" value="1"/>
</dbReference>
<proteinExistence type="predicted"/>
<dbReference type="SUPFAM" id="SSF54637">
    <property type="entry name" value="Thioesterase/thiol ester dehydrase-isomerase"/>
    <property type="match status" value="1"/>
</dbReference>
<evidence type="ECO:0000313" key="2">
    <source>
        <dbReference type="Proteomes" id="UP000273022"/>
    </source>
</evidence>
<dbReference type="AlphaFoldDB" id="A0A3A6UC70"/>
<comment type="caution">
    <text evidence="1">The sequence shown here is derived from an EMBL/GenBank/DDBJ whole genome shotgun (WGS) entry which is preliminary data.</text>
</comment>
<dbReference type="OrthoDB" id="9799036at2"/>
<accession>A0A3A6UC70</accession>
<keyword evidence="2" id="KW-1185">Reference proteome</keyword>
<gene>
    <name evidence="1" type="ORF">D5R81_10875</name>
</gene>
<dbReference type="RefSeq" id="WP_121853662.1">
    <property type="nucleotide sequence ID" value="NZ_CP037952.1"/>
</dbReference>
<organism evidence="1 2">
    <name type="scientific">Parashewanella spongiae</name>
    <dbReference type="NCBI Taxonomy" id="342950"/>
    <lineage>
        <taxon>Bacteria</taxon>
        <taxon>Pseudomonadati</taxon>
        <taxon>Pseudomonadota</taxon>
        <taxon>Gammaproteobacteria</taxon>
        <taxon>Alteromonadales</taxon>
        <taxon>Shewanellaceae</taxon>
        <taxon>Parashewanella</taxon>
    </lineage>
</organism>
<dbReference type="InterPro" id="IPR029069">
    <property type="entry name" value="HotDog_dom_sf"/>
</dbReference>
<reference evidence="1 2" key="1">
    <citation type="submission" date="2018-09" db="EMBL/GenBank/DDBJ databases">
        <title>Phylogeny of the Shewanellaceae, and recommendation for two new genera, Pseudoshewanella and Parashewanella.</title>
        <authorList>
            <person name="Wang G."/>
        </authorList>
    </citation>
    <scope>NUCLEOTIDE SEQUENCE [LARGE SCALE GENOMIC DNA]</scope>
    <source>
        <strain evidence="1 2">KCTC 22492</strain>
    </source>
</reference>
<dbReference type="EMBL" id="QYYH01000061">
    <property type="protein sequence ID" value="RJY14703.1"/>
    <property type="molecule type" value="Genomic_DNA"/>
</dbReference>
<name>A0A3A6UC70_9GAMM</name>
<sequence>MQSKGFETTFSPRFSETDGMGHIGNTVFPVWFEAARDPIFEIFNPSLKLKEWNLILAGFNVSFDAPTYYGKPVTIITTVSRIGGSSFDVHQRCIQEGVQTATCTTTMVYFDYKTAKSLSISDEIKHRIMARCFVERTN</sequence>
<dbReference type="Proteomes" id="UP000273022">
    <property type="component" value="Unassembled WGS sequence"/>
</dbReference>